<reference evidence="3" key="2">
    <citation type="submission" date="2025-09" db="UniProtKB">
        <authorList>
            <consortium name="Ensembl"/>
        </authorList>
    </citation>
    <scope>IDENTIFICATION</scope>
</reference>
<evidence type="ECO:0000256" key="2">
    <source>
        <dbReference type="SAM" id="MobiDB-lite"/>
    </source>
</evidence>
<reference evidence="3" key="1">
    <citation type="submission" date="2025-08" db="UniProtKB">
        <authorList>
            <consortium name="Ensembl"/>
        </authorList>
    </citation>
    <scope>IDENTIFICATION</scope>
</reference>
<dbReference type="InterPro" id="IPR027417">
    <property type="entry name" value="P-loop_NTPase"/>
</dbReference>
<dbReference type="PANTHER" id="PTHR10760:SF3">
    <property type="entry name" value="TORSIN-3A"/>
    <property type="match status" value="1"/>
</dbReference>
<evidence type="ECO:0000256" key="1">
    <source>
        <dbReference type="ARBA" id="ARBA00006235"/>
    </source>
</evidence>
<protein>
    <submittedName>
        <fullName evidence="3">Torsin family 3 member A</fullName>
    </submittedName>
</protein>
<name>A0A8C6ZK04_NOTPE</name>
<dbReference type="GO" id="GO:0016887">
    <property type="term" value="F:ATP hydrolysis activity"/>
    <property type="evidence" value="ECO:0007669"/>
    <property type="project" value="InterPro"/>
</dbReference>
<dbReference type="Pfam" id="PF06309">
    <property type="entry name" value="Torsin"/>
    <property type="match status" value="1"/>
</dbReference>
<feature type="region of interest" description="Disordered" evidence="2">
    <location>
        <begin position="1"/>
        <end position="52"/>
    </location>
</feature>
<keyword evidence="4" id="KW-1185">Reference proteome</keyword>
<evidence type="ECO:0000313" key="3">
    <source>
        <dbReference type="Ensembl" id="ENSNPEP00000014575.1"/>
    </source>
</evidence>
<evidence type="ECO:0000313" key="4">
    <source>
        <dbReference type="Proteomes" id="UP000694420"/>
    </source>
</evidence>
<accession>A0A8C6ZK04</accession>
<comment type="similarity">
    <text evidence="1">Belongs to the ClpA/ClpB family. Torsin subfamily.</text>
</comment>
<proteinExistence type="inferred from homology"/>
<dbReference type="Proteomes" id="UP000694420">
    <property type="component" value="Unplaced"/>
</dbReference>
<dbReference type="AlphaFoldDB" id="A0A8C6ZK04"/>
<dbReference type="InterPro" id="IPR010448">
    <property type="entry name" value="Torsin"/>
</dbReference>
<feature type="compositionally biased region" description="Low complexity" evidence="2">
    <location>
        <begin position="29"/>
        <end position="43"/>
    </location>
</feature>
<dbReference type="Gene3D" id="3.40.50.300">
    <property type="entry name" value="P-loop containing nucleotide triphosphate hydrolases"/>
    <property type="match status" value="1"/>
</dbReference>
<organism evidence="3 4">
    <name type="scientific">Nothoprocta perdicaria</name>
    <name type="common">Chilean tinamou</name>
    <name type="synonym">Crypturus perdicarius</name>
    <dbReference type="NCBI Taxonomy" id="30464"/>
    <lineage>
        <taxon>Eukaryota</taxon>
        <taxon>Metazoa</taxon>
        <taxon>Chordata</taxon>
        <taxon>Craniata</taxon>
        <taxon>Vertebrata</taxon>
        <taxon>Euteleostomi</taxon>
        <taxon>Archelosauria</taxon>
        <taxon>Archosauria</taxon>
        <taxon>Dinosauria</taxon>
        <taxon>Saurischia</taxon>
        <taxon>Theropoda</taxon>
        <taxon>Coelurosauria</taxon>
        <taxon>Aves</taxon>
        <taxon>Palaeognathae</taxon>
        <taxon>Tinamiformes</taxon>
        <taxon>Tinamidae</taxon>
        <taxon>Nothoprocta</taxon>
    </lineage>
</organism>
<dbReference type="GO" id="GO:0005524">
    <property type="term" value="F:ATP binding"/>
    <property type="evidence" value="ECO:0007669"/>
    <property type="project" value="InterPro"/>
</dbReference>
<dbReference type="PANTHER" id="PTHR10760">
    <property type="entry name" value="TORSIN"/>
    <property type="match status" value="1"/>
</dbReference>
<dbReference type="GO" id="GO:0005788">
    <property type="term" value="C:endoplasmic reticulum lumen"/>
    <property type="evidence" value="ECO:0007669"/>
    <property type="project" value="TreeGrafter"/>
</dbReference>
<dbReference type="GO" id="GO:0005635">
    <property type="term" value="C:nuclear envelope"/>
    <property type="evidence" value="ECO:0007669"/>
    <property type="project" value="TreeGrafter"/>
</dbReference>
<dbReference type="SUPFAM" id="SSF52540">
    <property type="entry name" value="P-loop containing nucleoside triphosphate hydrolases"/>
    <property type="match status" value="1"/>
</dbReference>
<dbReference type="Ensembl" id="ENSNPET00000014933.1">
    <property type="protein sequence ID" value="ENSNPEP00000014575.1"/>
    <property type="gene ID" value="ENSNPEG00000010886.1"/>
</dbReference>
<sequence>MPLRGPWRPRPAPLRGPGARRDGRGGAPGPSALLPGSGRDPAGCGAGSGRRRRLSPVWGPGTLPCCDRGPSPGWSLPLVGQDFLEILSAWYCSFGSCGATGDCRVLNNVTGLESELNGQLHGQHLAGEVVLRAVRGFLQKPQPEKALVLSFHGWSGTGKNFVARMVASHLYRDGLRSECVRTFISLFHFPHAQYVDSYKVQGPALLLYPEGPGQTGAPSGGICPLLSWCLREPPCCTRWPRSCCSPASTRLSRVQGHV</sequence>